<reference evidence="3" key="1">
    <citation type="submission" date="2016-10" db="EMBL/GenBank/DDBJ databases">
        <authorList>
            <person name="Varghese N."/>
            <person name="Submissions S."/>
        </authorList>
    </citation>
    <scope>NUCLEOTIDE SEQUENCE [LARGE SCALE GENOMIC DNA]</scope>
    <source>
        <strain evidence="3">DSM 25329</strain>
    </source>
</reference>
<dbReference type="RefSeq" id="WP_176885155.1">
    <property type="nucleotide sequence ID" value="NZ_FNAN01000022.1"/>
</dbReference>
<sequence>MKAYINLLIILLLSFTLTSCELIGDIFKTGVWTGVILVVGIIAIVIWLLAKAFGGGSR</sequence>
<evidence type="ECO:0000256" key="1">
    <source>
        <dbReference type="SAM" id="Phobius"/>
    </source>
</evidence>
<evidence type="ECO:0000313" key="2">
    <source>
        <dbReference type="EMBL" id="SDG70034.1"/>
    </source>
</evidence>
<gene>
    <name evidence="2" type="ORF">SAMN04487996_1226</name>
</gene>
<keyword evidence="1" id="KW-1133">Transmembrane helix</keyword>
<evidence type="ECO:0000313" key="3">
    <source>
        <dbReference type="Proteomes" id="UP000198748"/>
    </source>
</evidence>
<name>A0A1G7WDY5_9BACT</name>
<dbReference type="Proteomes" id="UP000198748">
    <property type="component" value="Unassembled WGS sequence"/>
</dbReference>
<protein>
    <recommendedName>
        <fullName evidence="4">Phosphatidate cytidylyltransferase</fullName>
    </recommendedName>
</protein>
<feature type="transmembrane region" description="Helical" evidence="1">
    <location>
        <begin position="30"/>
        <end position="50"/>
    </location>
</feature>
<keyword evidence="1" id="KW-0472">Membrane</keyword>
<keyword evidence="1" id="KW-0812">Transmembrane</keyword>
<dbReference type="PROSITE" id="PS51257">
    <property type="entry name" value="PROKAR_LIPOPROTEIN"/>
    <property type="match status" value="1"/>
</dbReference>
<dbReference type="AlphaFoldDB" id="A0A1G7WDY5"/>
<evidence type="ECO:0008006" key="4">
    <source>
        <dbReference type="Google" id="ProtNLM"/>
    </source>
</evidence>
<keyword evidence="3" id="KW-1185">Reference proteome</keyword>
<dbReference type="EMBL" id="FNAN01000022">
    <property type="protein sequence ID" value="SDG70034.1"/>
    <property type="molecule type" value="Genomic_DNA"/>
</dbReference>
<organism evidence="2 3">
    <name type="scientific">Dyadobacter soli</name>
    <dbReference type="NCBI Taxonomy" id="659014"/>
    <lineage>
        <taxon>Bacteria</taxon>
        <taxon>Pseudomonadati</taxon>
        <taxon>Bacteroidota</taxon>
        <taxon>Cytophagia</taxon>
        <taxon>Cytophagales</taxon>
        <taxon>Spirosomataceae</taxon>
        <taxon>Dyadobacter</taxon>
    </lineage>
</organism>
<proteinExistence type="predicted"/>
<accession>A0A1G7WDY5</accession>